<dbReference type="InterPro" id="IPR011639">
    <property type="entry name" value="MethylTrfase_TaqI-like_dom"/>
</dbReference>
<dbReference type="EC" id="2.1.1.72" evidence="1"/>
<evidence type="ECO:0000256" key="2">
    <source>
        <dbReference type="ARBA" id="ARBA00022603"/>
    </source>
</evidence>
<evidence type="ECO:0000256" key="4">
    <source>
        <dbReference type="ARBA" id="ARBA00022691"/>
    </source>
</evidence>
<organism evidence="11 12">
    <name type="scientific">Arcicella gelida</name>
    <dbReference type="NCBI Taxonomy" id="2984195"/>
    <lineage>
        <taxon>Bacteria</taxon>
        <taxon>Pseudomonadati</taxon>
        <taxon>Bacteroidota</taxon>
        <taxon>Cytophagia</taxon>
        <taxon>Cytophagales</taxon>
        <taxon>Flectobacillaceae</taxon>
        <taxon>Arcicella</taxon>
    </lineage>
</organism>
<dbReference type="SUPFAM" id="SSF53335">
    <property type="entry name" value="S-adenosyl-L-methionine-dependent methyltransferases"/>
    <property type="match status" value="1"/>
</dbReference>
<dbReference type="Pfam" id="PF07669">
    <property type="entry name" value="Eco57I"/>
    <property type="match status" value="1"/>
</dbReference>
<dbReference type="EMBL" id="JAYGIL010000011">
    <property type="protein sequence ID" value="MEA5403390.1"/>
    <property type="molecule type" value="Genomic_DNA"/>
</dbReference>
<feature type="coiled-coil region" evidence="8">
    <location>
        <begin position="342"/>
        <end position="369"/>
    </location>
</feature>
<dbReference type="Pfam" id="PF12950">
    <property type="entry name" value="TaqI_C"/>
    <property type="match status" value="1"/>
</dbReference>
<comment type="caution">
    <text evidence="11">The sequence shown here is derived from an EMBL/GenBank/DDBJ whole genome shotgun (WGS) entry which is preliminary data.</text>
</comment>
<dbReference type="InterPro" id="IPR029063">
    <property type="entry name" value="SAM-dependent_MTases_sf"/>
</dbReference>
<dbReference type="Proteomes" id="UP001303899">
    <property type="component" value="Unassembled WGS sequence"/>
</dbReference>
<keyword evidence="6" id="KW-0238">DNA-binding</keyword>
<evidence type="ECO:0000256" key="8">
    <source>
        <dbReference type="SAM" id="Coils"/>
    </source>
</evidence>
<dbReference type="PANTHER" id="PTHR33841">
    <property type="entry name" value="DNA METHYLTRANSFERASE YEEA-RELATED"/>
    <property type="match status" value="1"/>
</dbReference>
<protein>
    <recommendedName>
        <fullName evidence="1">site-specific DNA-methyltransferase (adenine-specific)</fullName>
        <ecNumber evidence="1">2.1.1.72</ecNumber>
    </recommendedName>
</protein>
<name>A0ABU5S4F9_9BACT</name>
<dbReference type="GO" id="GO:0008168">
    <property type="term" value="F:methyltransferase activity"/>
    <property type="evidence" value="ECO:0007669"/>
    <property type="project" value="UniProtKB-KW"/>
</dbReference>
<keyword evidence="12" id="KW-1185">Reference proteome</keyword>
<evidence type="ECO:0000256" key="3">
    <source>
        <dbReference type="ARBA" id="ARBA00022679"/>
    </source>
</evidence>
<sequence>MSFFQTTVTKKYANTLNKELLKKAYTNFKAHFHNSGIQENIRNSKEEQYQEGFFRDLFVNILGYKLNPEPNFNLITENKNVVGSKKSDGAIIINGNVTAVIELKGTDTTDLSKIEVQAFGYKNNQVNCTYVITSNFEKLWFYIDNAIDHLEFNLFTLAEAEFELLYLCLSFEAIKDNIPKKIKAESLSEEDTITKKLYKDYSLFKRELHQNLVELNPQFDALILFKKSQKLLDRFLFLFFAEDSNLLPPNSVIEIIERWKTLYDLDEYRPLYERFKKYFTYLNNGYKGAKYDIFAYNGGLFKPDELLDTIQISDELLYKHTLKLSSYNFASEVDVNILGHIFENSLNELDEIQAQLEGKEIDKAKTKRKKDGVFYTPKYITKYIVENTVGKLCLDKKAELSINDADYFYNKKRTKEVKAQLQAQLKTYREWLLQLTICDPACGSGAFLNQALDFLINEHKYLDELQAKLFGDTMVLNDVSKSILENNLFGVDLNEESVEIAKLSLWLRTAQPNRKLNDLNNNIKCGNSLIDEPEIAGDKAFNWAAEFPQVFEKGGFDVIIGNPPYVFARDNFSQNEKDYFVNKFVSAKYQINTYLLFIEKTVYVLKEKGIYGLIIPNSWLMMYSGEGLRKFLLETNKLNQIINLTGYSFESANVETVILLAEKEAIKSENSIQILLNNGEEFYFSHAKQQTEFTNNEGFEFKVFLDDESDELNLKITNNSEELDTLVEIKAGLQAYEKDKGEPKQTAEDVKNRPYDYDYQFDENTFKYLDGKDVSRYYVNWSGLYLKYGKHLAAPRTFNLFNGKKIIVREITGNFPKCLIATYSEEIYLYNRSNIAIVEKENSEISLKYILAILNSKLLSYYFIKNTAKSVRKLFPKIILNDLRKFPVKNISETEQTLFIEKADLMLLLNKNLQEQSQKFQRTIQRKFDLSELSTKLENWYSLTFKEFIGELAKKKIKLNLSQEAEWEDYFLAESKKLQAIKAEIDQTDKEIDAMVYQLYGLTEEEIQIIEGA</sequence>
<reference evidence="11 12" key="1">
    <citation type="submission" date="2023-12" db="EMBL/GenBank/DDBJ databases">
        <title>Novel species of the genus Arcicella isolated from rivers.</title>
        <authorList>
            <person name="Lu H."/>
        </authorList>
    </citation>
    <scope>NUCLEOTIDE SEQUENCE [LARGE SCALE GENOMIC DNA]</scope>
    <source>
        <strain evidence="11 12">DC2W</strain>
    </source>
</reference>
<keyword evidence="2 11" id="KW-0489">Methyltransferase</keyword>
<evidence type="ECO:0000313" key="12">
    <source>
        <dbReference type="Proteomes" id="UP001303899"/>
    </source>
</evidence>
<evidence type="ECO:0000256" key="5">
    <source>
        <dbReference type="ARBA" id="ARBA00022747"/>
    </source>
</evidence>
<feature type="domain" description="TaqI-like C-terminal specificity" evidence="10">
    <location>
        <begin position="767"/>
        <end position="888"/>
    </location>
</feature>
<evidence type="ECO:0000256" key="1">
    <source>
        <dbReference type="ARBA" id="ARBA00011900"/>
    </source>
</evidence>
<evidence type="ECO:0000256" key="6">
    <source>
        <dbReference type="ARBA" id="ARBA00023125"/>
    </source>
</evidence>
<feature type="domain" description="Type II methyltransferase M.TaqI-like" evidence="9">
    <location>
        <begin position="486"/>
        <end position="646"/>
    </location>
</feature>
<evidence type="ECO:0000256" key="7">
    <source>
        <dbReference type="ARBA" id="ARBA00047942"/>
    </source>
</evidence>
<comment type="catalytic activity">
    <reaction evidence="7">
        <text>a 2'-deoxyadenosine in DNA + S-adenosyl-L-methionine = an N(6)-methyl-2'-deoxyadenosine in DNA + S-adenosyl-L-homocysteine + H(+)</text>
        <dbReference type="Rhea" id="RHEA:15197"/>
        <dbReference type="Rhea" id="RHEA-COMP:12418"/>
        <dbReference type="Rhea" id="RHEA-COMP:12419"/>
        <dbReference type="ChEBI" id="CHEBI:15378"/>
        <dbReference type="ChEBI" id="CHEBI:57856"/>
        <dbReference type="ChEBI" id="CHEBI:59789"/>
        <dbReference type="ChEBI" id="CHEBI:90615"/>
        <dbReference type="ChEBI" id="CHEBI:90616"/>
        <dbReference type="EC" id="2.1.1.72"/>
    </reaction>
</comment>
<dbReference type="InterPro" id="IPR025931">
    <property type="entry name" value="TaqI_C"/>
</dbReference>
<dbReference type="SUPFAM" id="SSF116734">
    <property type="entry name" value="DNA methylase specificity domain"/>
    <property type="match status" value="1"/>
</dbReference>
<dbReference type="PANTHER" id="PTHR33841:SF1">
    <property type="entry name" value="DNA METHYLTRANSFERASE A"/>
    <property type="match status" value="1"/>
</dbReference>
<keyword evidence="5" id="KW-0680">Restriction system</keyword>
<keyword evidence="3" id="KW-0808">Transferase</keyword>
<dbReference type="PROSITE" id="PS00092">
    <property type="entry name" value="N6_MTASE"/>
    <property type="match status" value="1"/>
</dbReference>
<dbReference type="PRINTS" id="PR00507">
    <property type="entry name" value="N12N6MTFRASE"/>
</dbReference>
<dbReference type="Gene3D" id="3.40.50.150">
    <property type="entry name" value="Vaccinia Virus protein VP39"/>
    <property type="match status" value="1"/>
</dbReference>
<gene>
    <name evidence="11" type="ORF">VB776_10715</name>
</gene>
<accession>A0ABU5S4F9</accession>
<evidence type="ECO:0000313" key="11">
    <source>
        <dbReference type="EMBL" id="MEA5403390.1"/>
    </source>
</evidence>
<dbReference type="InterPro" id="IPR050953">
    <property type="entry name" value="N4_N6_ade-DNA_methylase"/>
</dbReference>
<dbReference type="RefSeq" id="WP_323328853.1">
    <property type="nucleotide sequence ID" value="NZ_JAYGIL010000011.1"/>
</dbReference>
<keyword evidence="8" id="KW-0175">Coiled coil</keyword>
<dbReference type="InterPro" id="IPR002052">
    <property type="entry name" value="DNA_methylase_N6_adenine_CS"/>
</dbReference>
<evidence type="ECO:0000259" key="10">
    <source>
        <dbReference type="Pfam" id="PF12950"/>
    </source>
</evidence>
<keyword evidence="4" id="KW-0949">S-adenosyl-L-methionine</keyword>
<proteinExistence type="predicted"/>
<dbReference type="GO" id="GO:0032259">
    <property type="term" value="P:methylation"/>
    <property type="evidence" value="ECO:0007669"/>
    <property type="project" value="UniProtKB-KW"/>
</dbReference>
<evidence type="ECO:0000259" key="9">
    <source>
        <dbReference type="Pfam" id="PF07669"/>
    </source>
</evidence>